<keyword evidence="1" id="KW-0732">Signal</keyword>
<keyword evidence="3" id="KW-1185">Reference proteome</keyword>
<gene>
    <name evidence="2" type="ORF">H4W34_002360</name>
</gene>
<evidence type="ECO:0000256" key="1">
    <source>
        <dbReference type="SAM" id="SignalP"/>
    </source>
</evidence>
<sequence>MTALIAVVAVTTALLGPGTAHADATDVSLSVDFDNLSPDRTATITLKAKSGSGVTGVEAAVENWRNGQWAAVGTVPLALVDGTENDGTWRAEHRADIETHPGTVRFNVEVTTADGAQTSRTDDIDNCYRGEFTDLTTTPEVIDYDYGELTVEGRLMVRKTRDVLEPAANVTVRNGPSDFETRADGSFVLTDPNYKPKVWVTGVPWVCNTFADAPQPRIDVQATEVSASIVTPQPVEAGATVSVEGTVRRQADQGLVPVRNVSVSGYVHYGTDRQDHLATIDSANDGTFRFDFTAAASGPVTLISKATPFLASDRATAGTLTVTGTPRFVDFATALRDPKTGETEDTVTATGRLVVGEAPVQGERVHLERRLEGYPHWTVMGTGTTAEDGSFSITGRTQLDGYWRVRSEGTGDNEPTESESKHVDARALTYVRDFDARPDGANTVAVGGRLTLGGDDPAASLPVYVYFRPVGASAWQYKGITSTGDDGTFAATFPTGKDGDWTAWYFGDAERFASVAPVKYVDADAEYETRFAEFGVAPTQVESGGTVKVTGTLNRFADGIEPEAVAGKPVALYFMQAGSGEWKQVATATTGADGRFEKSLTATHDGYWTAWFWGDEEHARTNAAMKYMDVR</sequence>
<name>A0ABR9JPP6_9ACTN</name>
<dbReference type="EMBL" id="JADBDZ010000001">
    <property type="protein sequence ID" value="MBE1532527.1"/>
    <property type="molecule type" value="Genomic_DNA"/>
</dbReference>
<organism evidence="2 3">
    <name type="scientific">Actinomadura algeriensis</name>
    <dbReference type="NCBI Taxonomy" id="1679523"/>
    <lineage>
        <taxon>Bacteria</taxon>
        <taxon>Bacillati</taxon>
        <taxon>Actinomycetota</taxon>
        <taxon>Actinomycetes</taxon>
        <taxon>Streptosporangiales</taxon>
        <taxon>Thermomonosporaceae</taxon>
        <taxon>Actinomadura</taxon>
    </lineage>
</organism>
<protein>
    <submittedName>
        <fullName evidence="2">Uncharacterized protein</fullName>
    </submittedName>
</protein>
<comment type="caution">
    <text evidence="2">The sequence shown here is derived from an EMBL/GenBank/DDBJ whole genome shotgun (WGS) entry which is preliminary data.</text>
</comment>
<reference evidence="2 3" key="1">
    <citation type="submission" date="2020-10" db="EMBL/GenBank/DDBJ databases">
        <title>Sequencing the genomes of 1000 actinobacteria strains.</title>
        <authorList>
            <person name="Klenk H.-P."/>
        </authorList>
    </citation>
    <scope>NUCLEOTIDE SEQUENCE [LARGE SCALE GENOMIC DNA]</scope>
    <source>
        <strain evidence="2 3">DSM 46744</strain>
    </source>
</reference>
<dbReference type="Proteomes" id="UP000627838">
    <property type="component" value="Unassembled WGS sequence"/>
</dbReference>
<feature type="signal peptide" evidence="1">
    <location>
        <begin position="1"/>
        <end position="22"/>
    </location>
</feature>
<proteinExistence type="predicted"/>
<evidence type="ECO:0000313" key="2">
    <source>
        <dbReference type="EMBL" id="MBE1532527.1"/>
    </source>
</evidence>
<accession>A0ABR9JPP6</accession>
<dbReference type="RefSeq" id="WP_192759207.1">
    <property type="nucleotide sequence ID" value="NZ_JADBDZ010000001.1"/>
</dbReference>
<feature type="chain" id="PRO_5046383941" evidence="1">
    <location>
        <begin position="23"/>
        <end position="631"/>
    </location>
</feature>
<evidence type="ECO:0000313" key="3">
    <source>
        <dbReference type="Proteomes" id="UP000627838"/>
    </source>
</evidence>